<dbReference type="Gene3D" id="1.10.10.60">
    <property type="entry name" value="Homeodomain-like"/>
    <property type="match status" value="1"/>
</dbReference>
<dbReference type="KEGG" id="vin:AKJ08_0202"/>
<dbReference type="Pfam" id="PF12833">
    <property type="entry name" value="HTH_18"/>
    <property type="match status" value="1"/>
</dbReference>
<keyword evidence="7" id="KW-1185">Reference proteome</keyword>
<evidence type="ECO:0000256" key="4">
    <source>
        <dbReference type="SAM" id="MobiDB-lite"/>
    </source>
</evidence>
<dbReference type="PROSITE" id="PS01124">
    <property type="entry name" value="HTH_ARAC_FAMILY_2"/>
    <property type="match status" value="1"/>
</dbReference>
<feature type="region of interest" description="Disordered" evidence="4">
    <location>
        <begin position="224"/>
        <end position="251"/>
    </location>
</feature>
<dbReference type="PANTHER" id="PTHR46796">
    <property type="entry name" value="HTH-TYPE TRANSCRIPTIONAL ACTIVATOR RHAS-RELATED"/>
    <property type="match status" value="1"/>
</dbReference>
<keyword evidence="1" id="KW-0805">Transcription regulation</keyword>
<evidence type="ECO:0000256" key="1">
    <source>
        <dbReference type="ARBA" id="ARBA00023015"/>
    </source>
</evidence>
<evidence type="ECO:0000313" key="7">
    <source>
        <dbReference type="Proteomes" id="UP000055590"/>
    </source>
</evidence>
<dbReference type="SMART" id="SM00342">
    <property type="entry name" value="HTH_ARAC"/>
    <property type="match status" value="1"/>
</dbReference>
<dbReference type="AlphaFoldDB" id="A0A0K1P8G8"/>
<evidence type="ECO:0000259" key="5">
    <source>
        <dbReference type="PROSITE" id="PS01124"/>
    </source>
</evidence>
<sequence>MLPTGSMHLAVRLSGPPLRVFRHPGDREGQTIGHAVIGGARTAPYLRDVSEPVASVGIVFHPGAAPAVLGVPADELSGRHTSLEDLWGLEARFFHERLAEEMDAERRLELLEELLLSRRPGAPSQAIARAVERLERGDPVSAAIEESGFSHRHFLETFRRTVGLTPKRYGRVARFQRAVDSLFTRPRPSLAELAVEAGYADQPHLTRDFVELAGITPGRYGALSPASPNHVPEVNSVQDPPVAPGQFVRTP</sequence>
<evidence type="ECO:0000256" key="2">
    <source>
        <dbReference type="ARBA" id="ARBA00023125"/>
    </source>
</evidence>
<dbReference type="GO" id="GO:0043565">
    <property type="term" value="F:sequence-specific DNA binding"/>
    <property type="evidence" value="ECO:0007669"/>
    <property type="project" value="InterPro"/>
</dbReference>
<dbReference type="InterPro" id="IPR046532">
    <property type="entry name" value="DUF6597"/>
</dbReference>
<dbReference type="Proteomes" id="UP000055590">
    <property type="component" value="Chromosome"/>
</dbReference>
<keyword evidence="3" id="KW-0804">Transcription</keyword>
<protein>
    <submittedName>
        <fullName evidence="6">Transcriptional regulator, AraC family</fullName>
    </submittedName>
</protein>
<organism evidence="6 7">
    <name type="scientific">Vulgatibacter incomptus</name>
    <dbReference type="NCBI Taxonomy" id="1391653"/>
    <lineage>
        <taxon>Bacteria</taxon>
        <taxon>Pseudomonadati</taxon>
        <taxon>Myxococcota</taxon>
        <taxon>Myxococcia</taxon>
        <taxon>Myxococcales</taxon>
        <taxon>Cystobacterineae</taxon>
        <taxon>Vulgatibacteraceae</taxon>
        <taxon>Vulgatibacter</taxon>
    </lineage>
</organism>
<dbReference type="InterPro" id="IPR009057">
    <property type="entry name" value="Homeodomain-like_sf"/>
</dbReference>
<dbReference type="InterPro" id="IPR018060">
    <property type="entry name" value="HTH_AraC"/>
</dbReference>
<dbReference type="STRING" id="1391653.AKJ08_0202"/>
<dbReference type="GO" id="GO:0003700">
    <property type="term" value="F:DNA-binding transcription factor activity"/>
    <property type="evidence" value="ECO:0007669"/>
    <property type="project" value="InterPro"/>
</dbReference>
<dbReference type="SUPFAM" id="SSF46689">
    <property type="entry name" value="Homeodomain-like"/>
    <property type="match status" value="1"/>
</dbReference>
<reference evidence="6 7" key="1">
    <citation type="submission" date="2015-08" db="EMBL/GenBank/DDBJ databases">
        <authorList>
            <person name="Babu N.S."/>
            <person name="Beckwith C.J."/>
            <person name="Beseler K.G."/>
            <person name="Brison A."/>
            <person name="Carone J.V."/>
            <person name="Caskin T.P."/>
            <person name="Diamond M."/>
            <person name="Durham M.E."/>
            <person name="Foxe J.M."/>
            <person name="Go M."/>
            <person name="Henderson B.A."/>
            <person name="Jones I.B."/>
            <person name="McGettigan J.A."/>
            <person name="Micheletti S.J."/>
            <person name="Nasrallah M.E."/>
            <person name="Ortiz D."/>
            <person name="Piller C.R."/>
            <person name="Privatt S.R."/>
            <person name="Schneider S.L."/>
            <person name="Sharp S."/>
            <person name="Smith T.C."/>
            <person name="Stanton J.D."/>
            <person name="Ullery H.E."/>
            <person name="Wilson R.J."/>
            <person name="Serrano M.G."/>
            <person name="Buck G."/>
            <person name="Lee V."/>
            <person name="Wang Y."/>
            <person name="Carvalho R."/>
            <person name="Voegtly L."/>
            <person name="Shi R."/>
            <person name="Duckworth R."/>
            <person name="Johnson A."/>
            <person name="Loviza R."/>
            <person name="Walstead R."/>
            <person name="Shah Z."/>
            <person name="Kiflezghi M."/>
            <person name="Wade K."/>
            <person name="Ball S.L."/>
            <person name="Bradley K.W."/>
            <person name="Asai D.J."/>
            <person name="Bowman C.A."/>
            <person name="Russell D.A."/>
            <person name="Pope W.H."/>
            <person name="Jacobs-Sera D."/>
            <person name="Hendrix R.W."/>
            <person name="Hatfull G.F."/>
        </authorList>
    </citation>
    <scope>NUCLEOTIDE SEQUENCE [LARGE SCALE GENOMIC DNA]</scope>
    <source>
        <strain evidence="6 7">DSM 27710</strain>
    </source>
</reference>
<dbReference type="PANTHER" id="PTHR46796:SF15">
    <property type="entry name" value="BLL1074 PROTEIN"/>
    <property type="match status" value="1"/>
</dbReference>
<evidence type="ECO:0000256" key="3">
    <source>
        <dbReference type="ARBA" id="ARBA00023163"/>
    </source>
</evidence>
<name>A0A0K1P8G8_9BACT</name>
<keyword evidence="2" id="KW-0238">DNA-binding</keyword>
<feature type="domain" description="HTH araC/xylS-type" evidence="5">
    <location>
        <begin position="124"/>
        <end position="223"/>
    </location>
</feature>
<gene>
    <name evidence="6" type="ORF">AKJ08_0202</name>
</gene>
<evidence type="ECO:0000313" key="6">
    <source>
        <dbReference type="EMBL" id="AKU89815.1"/>
    </source>
</evidence>
<accession>A0A0K1P8G8</accession>
<dbReference type="EMBL" id="CP012332">
    <property type="protein sequence ID" value="AKU89815.1"/>
    <property type="molecule type" value="Genomic_DNA"/>
</dbReference>
<proteinExistence type="predicted"/>
<dbReference type="InterPro" id="IPR050204">
    <property type="entry name" value="AraC_XylS_family_regulators"/>
</dbReference>
<dbReference type="Pfam" id="PF20240">
    <property type="entry name" value="DUF6597"/>
    <property type="match status" value="1"/>
</dbReference>